<gene>
    <name evidence="1" type="ORF">KI387_039290</name>
</gene>
<dbReference type="Proteomes" id="UP000824469">
    <property type="component" value="Unassembled WGS sequence"/>
</dbReference>
<name>A0AA38CF79_TAXCH</name>
<keyword evidence="2" id="KW-1185">Reference proteome</keyword>
<evidence type="ECO:0008006" key="3">
    <source>
        <dbReference type="Google" id="ProtNLM"/>
    </source>
</evidence>
<dbReference type="GO" id="GO:0010598">
    <property type="term" value="C:NAD(P)H dehydrogenase complex (plastoquinone)"/>
    <property type="evidence" value="ECO:0007669"/>
    <property type="project" value="InterPro"/>
</dbReference>
<sequence>AQVQCYQRSSFITSHSQNLVKVGNNKLRADSWRIHAFPDLSWYSLAVEQLPEVIERSNWHLDEEGTKNVYTFYICFTVWGCCVFGSMKDPFYDGDPYRKDGGDGSQNWMYEKEDEDEVSAREELWREELIQEIEQKVGGLSKVEEAVKKEKEPV</sequence>
<evidence type="ECO:0000313" key="1">
    <source>
        <dbReference type="EMBL" id="KAH9295702.1"/>
    </source>
</evidence>
<protein>
    <recommendedName>
        <fullName evidence="3">Photosynthetic NDH subcomplex B 4</fullName>
    </recommendedName>
</protein>
<dbReference type="OMA" id="FYDGDPY"/>
<reference evidence="1 2" key="1">
    <citation type="journal article" date="2021" name="Nat. Plants">
        <title>The Taxus genome provides insights into paclitaxel biosynthesis.</title>
        <authorList>
            <person name="Xiong X."/>
            <person name="Gou J."/>
            <person name="Liao Q."/>
            <person name="Li Y."/>
            <person name="Zhou Q."/>
            <person name="Bi G."/>
            <person name="Li C."/>
            <person name="Du R."/>
            <person name="Wang X."/>
            <person name="Sun T."/>
            <person name="Guo L."/>
            <person name="Liang H."/>
            <person name="Lu P."/>
            <person name="Wu Y."/>
            <person name="Zhang Z."/>
            <person name="Ro D.K."/>
            <person name="Shang Y."/>
            <person name="Huang S."/>
            <person name="Yan J."/>
        </authorList>
    </citation>
    <scope>NUCLEOTIDE SEQUENCE [LARGE SCALE GENOMIC DNA]</scope>
    <source>
        <strain evidence="1">Ta-2019</strain>
    </source>
</reference>
<dbReference type="AlphaFoldDB" id="A0AA38CF79"/>
<accession>A0AA38CF79</accession>
<dbReference type="GO" id="GO:0009535">
    <property type="term" value="C:chloroplast thylakoid membrane"/>
    <property type="evidence" value="ECO:0007669"/>
    <property type="project" value="InterPro"/>
</dbReference>
<proteinExistence type="predicted"/>
<dbReference type="EMBL" id="JAHRHJ020000011">
    <property type="protein sequence ID" value="KAH9295702.1"/>
    <property type="molecule type" value="Genomic_DNA"/>
</dbReference>
<dbReference type="PANTHER" id="PTHR36315:SF2">
    <property type="entry name" value="PHOTOSYNTHETIC NDH SUBUNIT OF SUBCOMPLEX B 4, CHLOROPLASTIC"/>
    <property type="match status" value="1"/>
</dbReference>
<dbReference type="InterPro" id="IPR034570">
    <property type="entry name" value="PNSB4"/>
</dbReference>
<feature type="non-terminal residue" evidence="1">
    <location>
        <position position="1"/>
    </location>
</feature>
<dbReference type="GO" id="GO:0009773">
    <property type="term" value="P:photosynthetic electron transport in photosystem I"/>
    <property type="evidence" value="ECO:0007669"/>
    <property type="project" value="InterPro"/>
</dbReference>
<comment type="caution">
    <text evidence="1">The sequence shown here is derived from an EMBL/GenBank/DDBJ whole genome shotgun (WGS) entry which is preliminary data.</text>
</comment>
<dbReference type="PANTHER" id="PTHR36315">
    <property type="entry name" value="PHOTOSYNTHETIC NDH SUBUNIT OF SUBCOMPLEX B 4, CHLOROPLASTIC"/>
    <property type="match status" value="1"/>
</dbReference>
<organism evidence="1 2">
    <name type="scientific">Taxus chinensis</name>
    <name type="common">Chinese yew</name>
    <name type="synonym">Taxus wallichiana var. chinensis</name>
    <dbReference type="NCBI Taxonomy" id="29808"/>
    <lineage>
        <taxon>Eukaryota</taxon>
        <taxon>Viridiplantae</taxon>
        <taxon>Streptophyta</taxon>
        <taxon>Embryophyta</taxon>
        <taxon>Tracheophyta</taxon>
        <taxon>Spermatophyta</taxon>
        <taxon>Pinopsida</taxon>
        <taxon>Pinidae</taxon>
        <taxon>Conifers II</taxon>
        <taxon>Cupressales</taxon>
        <taxon>Taxaceae</taxon>
        <taxon>Taxus</taxon>
    </lineage>
</organism>
<evidence type="ECO:0000313" key="2">
    <source>
        <dbReference type="Proteomes" id="UP000824469"/>
    </source>
</evidence>